<feature type="domain" description="TonB-dependent receptor-like beta-barrel" evidence="15">
    <location>
        <begin position="249"/>
        <end position="704"/>
    </location>
</feature>
<evidence type="ECO:0000256" key="9">
    <source>
        <dbReference type="ARBA" id="ARBA00023077"/>
    </source>
</evidence>
<dbReference type="GO" id="GO:0009279">
    <property type="term" value="C:cell outer membrane"/>
    <property type="evidence" value="ECO:0007669"/>
    <property type="project" value="UniProtKB-SubCell"/>
</dbReference>
<keyword evidence="11 12" id="KW-0998">Cell outer membrane</keyword>
<evidence type="ECO:0000256" key="5">
    <source>
        <dbReference type="ARBA" id="ARBA00022692"/>
    </source>
</evidence>
<keyword evidence="9 13" id="KW-0798">TonB box</keyword>
<dbReference type="InterPro" id="IPR037066">
    <property type="entry name" value="Plug_dom_sf"/>
</dbReference>
<keyword evidence="3 12" id="KW-1134">Transmembrane beta strand</keyword>
<evidence type="ECO:0000256" key="8">
    <source>
        <dbReference type="ARBA" id="ARBA00023065"/>
    </source>
</evidence>
<evidence type="ECO:0000256" key="4">
    <source>
        <dbReference type="ARBA" id="ARBA00022496"/>
    </source>
</evidence>
<dbReference type="Gene3D" id="2.40.170.20">
    <property type="entry name" value="TonB-dependent receptor, beta-barrel domain"/>
    <property type="match status" value="1"/>
</dbReference>
<dbReference type="SUPFAM" id="SSF56935">
    <property type="entry name" value="Porins"/>
    <property type="match status" value="1"/>
</dbReference>
<evidence type="ECO:0000313" key="18">
    <source>
        <dbReference type="Proteomes" id="UP000036951"/>
    </source>
</evidence>
<dbReference type="InterPro" id="IPR012910">
    <property type="entry name" value="Plug_dom"/>
</dbReference>
<evidence type="ECO:0000256" key="2">
    <source>
        <dbReference type="ARBA" id="ARBA00022448"/>
    </source>
</evidence>
<evidence type="ECO:0000256" key="1">
    <source>
        <dbReference type="ARBA" id="ARBA00004571"/>
    </source>
</evidence>
<evidence type="ECO:0000259" key="16">
    <source>
        <dbReference type="Pfam" id="PF07715"/>
    </source>
</evidence>
<keyword evidence="17" id="KW-0675">Receptor</keyword>
<comment type="caution">
    <text evidence="17">The sequence shown here is derived from an EMBL/GenBank/DDBJ whole genome shotgun (WGS) entry which is preliminary data.</text>
</comment>
<evidence type="ECO:0000256" key="13">
    <source>
        <dbReference type="RuleBase" id="RU003357"/>
    </source>
</evidence>
<evidence type="ECO:0000256" key="11">
    <source>
        <dbReference type="ARBA" id="ARBA00023237"/>
    </source>
</evidence>
<dbReference type="PANTHER" id="PTHR32552">
    <property type="entry name" value="FERRICHROME IRON RECEPTOR-RELATED"/>
    <property type="match status" value="1"/>
</dbReference>
<dbReference type="Pfam" id="PF07715">
    <property type="entry name" value="Plug"/>
    <property type="match status" value="1"/>
</dbReference>
<dbReference type="Pfam" id="PF00593">
    <property type="entry name" value="TonB_dep_Rec_b-barrel"/>
    <property type="match status" value="1"/>
</dbReference>
<dbReference type="InterPro" id="IPR036942">
    <property type="entry name" value="Beta-barrel_TonB_sf"/>
</dbReference>
<feature type="signal peptide" evidence="14">
    <location>
        <begin position="1"/>
        <end position="20"/>
    </location>
</feature>
<dbReference type="PANTHER" id="PTHR32552:SF68">
    <property type="entry name" value="FERRICHROME OUTER MEMBRANE TRANSPORTER_PHAGE RECEPTOR"/>
    <property type="match status" value="1"/>
</dbReference>
<evidence type="ECO:0000256" key="6">
    <source>
        <dbReference type="ARBA" id="ARBA00022729"/>
    </source>
</evidence>
<keyword evidence="7" id="KW-0408">Iron</keyword>
<sequence length="756" mass="85702">MKRHFFVAATLSLALTNATAANETGKTKADSVKTVALQEVQVLSTRAGETTPITHTDISKSQIKSMNYGKDVPFILSLTPSVTTTSDAGNGIGYTSIRVRGTDPTRINITANGVPINDAESSNVYWTNMPDFASSVESMQIQRGVGTSTNGAGAFGATINMQTENIGVKPFGGIDLSAGSYGSHKETFRFGTGLINGHWGFQGRLSNVGSDGYIDRASSKLDSYFLQGGYFSDNTVVKFITFNGKEETYHAWNYASLYEMNLYGRRYNSCGYMYTDEDGNMHFYDNQIDYYHQQHYQLLWNQILSRELSLNVALHYTKGFGYYEEYKDGRTLAEYTLTNDWSKTSDLVRRKQMDNDFYGAIASLNYNNRKGLKATIGGGWNKYDGDHYGNVLWVKNFDEDIEPNHKYYDNNAKKTDGNIYGKVNYEFIKGLSAYVDLQYRHVNYKMSGPCDAFDYDTYKQIVFNEDNSFDFFNPKAGIFWQMNNNHQAYASFAISHREPTRNDYEDNLGEDLKAERLYDWELGYKFTTNRFSAGVNFYYMTYNDQFVLTGELNNIGEMIARNVGESYRMGVELQAAWQPVDWLRWDANATWSRNRAKDWHITLSDTGESVTLGDTPLSFSPDFIFNNIFTFNWKGLSASLQSQYIGEQYLTNTGIKSYISENDNGGNEVSMMIDSYFVTNLDLSYTFKLKGLKSITLGCTVYNLFSEKYMNNGWSAPGYKKNADGKVIAYTEDDEYETGYAAQAPINFMAHLSLTF</sequence>
<reference evidence="17 18" key="1">
    <citation type="submission" date="2015-06" db="EMBL/GenBank/DDBJ databases">
        <title>Prevotella sp. 109, sp. nov., a novel member of the family Prevotellaceae isolated from human faeces.</title>
        <authorList>
            <person name="Shkoporov A.N."/>
            <person name="Chaplin A.V."/>
            <person name="Kafarskaia L.I."/>
            <person name="Efimov B.A."/>
        </authorList>
    </citation>
    <scope>NUCLEOTIDE SEQUENCE [LARGE SCALE GENOMIC DNA]</scope>
    <source>
        <strain evidence="17 18">109</strain>
    </source>
</reference>
<evidence type="ECO:0000259" key="15">
    <source>
        <dbReference type="Pfam" id="PF00593"/>
    </source>
</evidence>
<evidence type="ECO:0000256" key="14">
    <source>
        <dbReference type="SAM" id="SignalP"/>
    </source>
</evidence>
<evidence type="ECO:0000256" key="3">
    <source>
        <dbReference type="ARBA" id="ARBA00022452"/>
    </source>
</evidence>
<keyword evidence="8" id="KW-0406">Ion transport</keyword>
<accession>A0A8E1R1G9</accession>
<protein>
    <submittedName>
        <fullName evidence="17">TonB-dependent receptor</fullName>
    </submittedName>
</protein>
<feature type="chain" id="PRO_5034676798" evidence="14">
    <location>
        <begin position="21"/>
        <end position="756"/>
    </location>
</feature>
<dbReference type="InterPro" id="IPR039426">
    <property type="entry name" value="TonB-dep_rcpt-like"/>
</dbReference>
<dbReference type="PROSITE" id="PS52016">
    <property type="entry name" value="TONB_DEPENDENT_REC_3"/>
    <property type="match status" value="1"/>
</dbReference>
<keyword evidence="5 12" id="KW-0812">Transmembrane</keyword>
<evidence type="ECO:0000256" key="10">
    <source>
        <dbReference type="ARBA" id="ARBA00023136"/>
    </source>
</evidence>
<evidence type="ECO:0000256" key="7">
    <source>
        <dbReference type="ARBA" id="ARBA00023004"/>
    </source>
</evidence>
<evidence type="ECO:0000256" key="12">
    <source>
        <dbReference type="PROSITE-ProRule" id="PRU01360"/>
    </source>
</evidence>
<dbReference type="AlphaFoldDB" id="A0A8E1R1G9"/>
<evidence type="ECO:0000313" key="17">
    <source>
        <dbReference type="EMBL" id="KOO69789.1"/>
    </source>
</evidence>
<gene>
    <name evidence="17" type="ORF">ACU52_01180</name>
</gene>
<dbReference type="GO" id="GO:0015344">
    <property type="term" value="F:siderophore uptake transmembrane transporter activity"/>
    <property type="evidence" value="ECO:0007669"/>
    <property type="project" value="TreeGrafter"/>
</dbReference>
<keyword evidence="18" id="KW-1185">Reference proteome</keyword>
<keyword evidence="10 12" id="KW-0472">Membrane</keyword>
<proteinExistence type="inferred from homology"/>
<dbReference type="EMBL" id="LFQU01000001">
    <property type="protein sequence ID" value="KOO69789.1"/>
    <property type="molecule type" value="Genomic_DNA"/>
</dbReference>
<keyword evidence="2 12" id="KW-0813">Transport</keyword>
<comment type="similarity">
    <text evidence="12 13">Belongs to the TonB-dependent receptor family.</text>
</comment>
<dbReference type="OrthoDB" id="9761152at2"/>
<comment type="subcellular location">
    <subcellularLocation>
        <location evidence="1 12">Cell outer membrane</location>
        <topology evidence="1 12">Multi-pass membrane protein</topology>
    </subcellularLocation>
</comment>
<feature type="domain" description="TonB-dependent receptor plug" evidence="16">
    <location>
        <begin position="50"/>
        <end position="157"/>
    </location>
</feature>
<keyword evidence="4" id="KW-0410">Iron transport</keyword>
<dbReference type="RefSeq" id="WP_053397432.1">
    <property type="nucleotide sequence ID" value="NZ_LFQU01000001.1"/>
</dbReference>
<keyword evidence="6 14" id="KW-0732">Signal</keyword>
<dbReference type="InterPro" id="IPR000531">
    <property type="entry name" value="Beta-barrel_TonB"/>
</dbReference>
<dbReference type="Proteomes" id="UP000036951">
    <property type="component" value="Unassembled WGS sequence"/>
</dbReference>
<dbReference type="Gene3D" id="2.170.130.10">
    <property type="entry name" value="TonB-dependent receptor, plug domain"/>
    <property type="match status" value="1"/>
</dbReference>
<name>A0A8E1R1G9_9BACT</name>
<organism evidence="17 18">
    <name type="scientific">Xylanibacter rarus</name>
    <dbReference type="NCBI Taxonomy" id="1676614"/>
    <lineage>
        <taxon>Bacteria</taxon>
        <taxon>Pseudomonadati</taxon>
        <taxon>Bacteroidota</taxon>
        <taxon>Bacteroidia</taxon>
        <taxon>Bacteroidales</taxon>
        <taxon>Prevotellaceae</taxon>
        <taxon>Xylanibacter</taxon>
    </lineage>
</organism>